<comment type="subcellular location">
    <subcellularLocation>
        <location evidence="1">Nucleus</location>
    </subcellularLocation>
</comment>
<dbReference type="Gene3D" id="3.40.1810.10">
    <property type="entry name" value="Transcription factor, MADS-box"/>
    <property type="match status" value="1"/>
</dbReference>
<dbReference type="InterPro" id="IPR036879">
    <property type="entry name" value="TF_MADSbox_sf"/>
</dbReference>
<dbReference type="SMART" id="SM00432">
    <property type="entry name" value="MADS"/>
    <property type="match status" value="1"/>
</dbReference>
<evidence type="ECO:0000256" key="4">
    <source>
        <dbReference type="ARBA" id="ARBA00023163"/>
    </source>
</evidence>
<dbReference type="OrthoDB" id="1057335at2759"/>
<evidence type="ECO:0000313" key="8">
    <source>
        <dbReference type="EMBL" id="CAA7017183.1"/>
    </source>
</evidence>
<proteinExistence type="predicted"/>
<dbReference type="GO" id="GO:0045944">
    <property type="term" value="P:positive regulation of transcription by RNA polymerase II"/>
    <property type="evidence" value="ECO:0007669"/>
    <property type="project" value="InterPro"/>
</dbReference>
<dbReference type="InterPro" id="IPR033897">
    <property type="entry name" value="SRF-like_MADS-box"/>
</dbReference>
<dbReference type="GO" id="GO:0046983">
    <property type="term" value="F:protein dimerization activity"/>
    <property type="evidence" value="ECO:0007669"/>
    <property type="project" value="InterPro"/>
</dbReference>
<dbReference type="Pfam" id="PF00319">
    <property type="entry name" value="SRF-TF"/>
    <property type="match status" value="1"/>
</dbReference>
<dbReference type="SUPFAM" id="SSF55455">
    <property type="entry name" value="SRF-like"/>
    <property type="match status" value="1"/>
</dbReference>
<reference evidence="8" key="1">
    <citation type="submission" date="2020-01" db="EMBL/GenBank/DDBJ databases">
        <authorList>
            <person name="Mishra B."/>
        </authorList>
    </citation>
    <scope>NUCLEOTIDE SEQUENCE [LARGE SCALE GENOMIC DNA]</scope>
</reference>
<dbReference type="AlphaFoldDB" id="A0A6D2HTD6"/>
<dbReference type="GO" id="GO:0000987">
    <property type="term" value="F:cis-regulatory region sequence-specific DNA binding"/>
    <property type="evidence" value="ECO:0007669"/>
    <property type="project" value="InterPro"/>
</dbReference>
<evidence type="ECO:0000259" key="7">
    <source>
        <dbReference type="PROSITE" id="PS50066"/>
    </source>
</evidence>
<sequence>MADPTSRKLTFKKRTIGFMKQLDELTTLCGVQACAVIFSPYESNPVAWPSREGVGEVFSEFMGKPWMERTKRMKNQESYTRERIDKEGEQLEKLRNENREFAIREIMVDCLKGKMMMENYEYNPSVVQDLRSHIDSYLSELTCRIKNLSENDQSYSLPPFSLVAVADTVNQQEPVQYQNLNQQHPVQYQNVNQQAPVQYQDPSKFNGRVQHQNQNLNQLHPVQYQSVNQQGPVQYQDPAKFFGHVQNQNLNQLHPVQNQNVNHQGPVQYQDPAKFYGYQNLNQLHPVQHQNVNQQGPVQYHGPAKFNGHIQYQNQKQLHPVQYQNVNQHPVQYQNVNQHAPFQYQDPAKFYDQNQQGVYGTNSNQSKIQQPLMGHASIPSMDENPYRYYQLSTADLASTSRMPSTTTASTSRMPSNTTATAEHFAPDINDWFE</sequence>
<dbReference type="CDD" id="cd00266">
    <property type="entry name" value="MADS_SRF_like"/>
    <property type="match status" value="1"/>
</dbReference>
<dbReference type="FunFam" id="3.40.1810.10:FF:000024">
    <property type="entry name" value="Agamous-like MADS-box protein AGL80"/>
    <property type="match status" value="1"/>
</dbReference>
<dbReference type="GO" id="GO:0000981">
    <property type="term" value="F:DNA-binding transcription factor activity, RNA polymerase II-specific"/>
    <property type="evidence" value="ECO:0007669"/>
    <property type="project" value="InterPro"/>
</dbReference>
<keyword evidence="9" id="KW-1185">Reference proteome</keyword>
<dbReference type="PROSITE" id="PS50066">
    <property type="entry name" value="MADS_BOX_2"/>
    <property type="match status" value="1"/>
</dbReference>
<organism evidence="8 9">
    <name type="scientific">Microthlaspi erraticum</name>
    <dbReference type="NCBI Taxonomy" id="1685480"/>
    <lineage>
        <taxon>Eukaryota</taxon>
        <taxon>Viridiplantae</taxon>
        <taxon>Streptophyta</taxon>
        <taxon>Embryophyta</taxon>
        <taxon>Tracheophyta</taxon>
        <taxon>Spermatophyta</taxon>
        <taxon>Magnoliopsida</taxon>
        <taxon>eudicotyledons</taxon>
        <taxon>Gunneridae</taxon>
        <taxon>Pentapetalae</taxon>
        <taxon>rosids</taxon>
        <taxon>malvids</taxon>
        <taxon>Brassicales</taxon>
        <taxon>Brassicaceae</taxon>
        <taxon>Coluteocarpeae</taxon>
        <taxon>Microthlaspi</taxon>
    </lineage>
</organism>
<keyword evidence="2" id="KW-0805">Transcription regulation</keyword>
<evidence type="ECO:0000313" key="9">
    <source>
        <dbReference type="Proteomes" id="UP000467841"/>
    </source>
</evidence>
<keyword evidence="4" id="KW-0804">Transcription</keyword>
<keyword evidence="3" id="KW-0238">DNA-binding</keyword>
<dbReference type="EMBL" id="CACVBM020000299">
    <property type="protein sequence ID" value="CAA7017183.1"/>
    <property type="molecule type" value="Genomic_DNA"/>
</dbReference>
<feature type="region of interest" description="Disordered" evidence="6">
    <location>
        <begin position="398"/>
        <end position="418"/>
    </location>
</feature>
<evidence type="ECO:0000256" key="1">
    <source>
        <dbReference type="ARBA" id="ARBA00004123"/>
    </source>
</evidence>
<dbReference type="Proteomes" id="UP000467841">
    <property type="component" value="Unassembled WGS sequence"/>
</dbReference>
<evidence type="ECO:0000256" key="5">
    <source>
        <dbReference type="ARBA" id="ARBA00023242"/>
    </source>
</evidence>
<evidence type="ECO:0000256" key="2">
    <source>
        <dbReference type="ARBA" id="ARBA00023015"/>
    </source>
</evidence>
<dbReference type="InterPro" id="IPR002100">
    <property type="entry name" value="TF_MADSbox"/>
</dbReference>
<evidence type="ECO:0000256" key="3">
    <source>
        <dbReference type="ARBA" id="ARBA00023125"/>
    </source>
</evidence>
<comment type="caution">
    <text evidence="8">The sequence shown here is derived from an EMBL/GenBank/DDBJ whole genome shotgun (WGS) entry which is preliminary data.</text>
</comment>
<name>A0A6D2HTD6_9BRAS</name>
<accession>A0A6D2HTD6</accession>
<gene>
    <name evidence="8" type="ORF">MERR_LOCUS4418</name>
</gene>
<protein>
    <recommendedName>
        <fullName evidence="7">MADS-box domain-containing protein</fullName>
    </recommendedName>
</protein>
<feature type="domain" description="MADS-box" evidence="7">
    <location>
        <begin position="1"/>
        <end position="39"/>
    </location>
</feature>
<dbReference type="GO" id="GO:0005634">
    <property type="term" value="C:nucleus"/>
    <property type="evidence" value="ECO:0007669"/>
    <property type="project" value="UniProtKB-SubCell"/>
</dbReference>
<keyword evidence="5" id="KW-0539">Nucleus</keyword>
<evidence type="ECO:0000256" key="6">
    <source>
        <dbReference type="SAM" id="MobiDB-lite"/>
    </source>
</evidence>